<dbReference type="CDD" id="cd02241">
    <property type="entry name" value="cupin_OxOx"/>
    <property type="match status" value="1"/>
</dbReference>
<dbReference type="SMART" id="SM00835">
    <property type="entry name" value="Cupin_1"/>
    <property type="match status" value="1"/>
</dbReference>
<dbReference type="PANTHER" id="PTHR31238">
    <property type="entry name" value="GERMIN-LIKE PROTEIN SUBFAMILY 3 MEMBER 3"/>
    <property type="match status" value="1"/>
</dbReference>
<dbReference type="GO" id="GO:0030145">
    <property type="term" value="F:manganese ion binding"/>
    <property type="evidence" value="ECO:0007669"/>
    <property type="project" value="InterPro"/>
</dbReference>
<evidence type="ECO:0000256" key="3">
    <source>
        <dbReference type="ARBA" id="ARBA00022525"/>
    </source>
</evidence>
<evidence type="ECO:0000256" key="5">
    <source>
        <dbReference type="ARBA" id="ARBA00023211"/>
    </source>
</evidence>
<feature type="domain" description="Cupin type-1" evidence="7">
    <location>
        <begin position="57"/>
        <end position="202"/>
    </location>
</feature>
<keyword evidence="4" id="KW-0479">Metal-binding</keyword>
<dbReference type="SUPFAM" id="SSF51182">
    <property type="entry name" value="RmlC-like cupins"/>
    <property type="match status" value="1"/>
</dbReference>
<organism evidence="8 9">
    <name type="scientific">Calycina marina</name>
    <dbReference type="NCBI Taxonomy" id="1763456"/>
    <lineage>
        <taxon>Eukaryota</taxon>
        <taxon>Fungi</taxon>
        <taxon>Dikarya</taxon>
        <taxon>Ascomycota</taxon>
        <taxon>Pezizomycotina</taxon>
        <taxon>Leotiomycetes</taxon>
        <taxon>Helotiales</taxon>
        <taxon>Pezizellaceae</taxon>
        <taxon>Calycina</taxon>
    </lineage>
</organism>
<dbReference type="Gene3D" id="2.60.120.10">
    <property type="entry name" value="Jelly Rolls"/>
    <property type="match status" value="1"/>
</dbReference>
<evidence type="ECO:0000256" key="6">
    <source>
        <dbReference type="SAM" id="SignalP"/>
    </source>
</evidence>
<dbReference type="InterPro" id="IPR006045">
    <property type="entry name" value="Cupin_1"/>
</dbReference>
<name>A0A9P8CJD4_9HELO</name>
<dbReference type="InterPro" id="IPR014710">
    <property type="entry name" value="RmlC-like_jellyroll"/>
</dbReference>
<evidence type="ECO:0000256" key="1">
    <source>
        <dbReference type="ARBA" id="ARBA00004613"/>
    </source>
</evidence>
<keyword evidence="9" id="KW-1185">Reference proteome</keyword>
<evidence type="ECO:0000259" key="7">
    <source>
        <dbReference type="SMART" id="SM00835"/>
    </source>
</evidence>
<dbReference type="InterPro" id="IPR011051">
    <property type="entry name" value="RmlC_Cupin_sf"/>
</dbReference>
<evidence type="ECO:0000256" key="4">
    <source>
        <dbReference type="ARBA" id="ARBA00022723"/>
    </source>
</evidence>
<protein>
    <submittedName>
        <fullName evidence="8">Spherulin-1A</fullName>
    </submittedName>
</protein>
<evidence type="ECO:0000313" key="9">
    <source>
        <dbReference type="Proteomes" id="UP000887226"/>
    </source>
</evidence>
<sequence length="240" mass="25178">MLPKSKQSTILLALLSIIPPISAVDETHDPATNAKLLAAATELDRQKILSSDTQWIFDFHAQQTYSYSPGSVINANAATFPAMQSTGMTLAMLNLGPCAMLPPHLHPRATNVVVAVEGMTTTYMVEENGARAVTEVLSPGKMTIFPRGSLHTMQNMGCGNATLVSALDSSDTGTLNVINQLANLPNDIVQAGFGNTAAAQFWKNVDKSQIPGVGSGSNLGSADCIAACKSGQKVGAYEGR</sequence>
<comment type="caution">
    <text evidence="8">The sequence shown here is derived from an EMBL/GenBank/DDBJ whole genome shotgun (WGS) entry which is preliminary data.</text>
</comment>
<feature type="signal peptide" evidence="6">
    <location>
        <begin position="1"/>
        <end position="23"/>
    </location>
</feature>
<keyword evidence="3" id="KW-0964">Secreted</keyword>
<dbReference type="PRINTS" id="PR00325">
    <property type="entry name" value="GERMIN"/>
</dbReference>
<dbReference type="InterPro" id="IPR001929">
    <property type="entry name" value="Germin"/>
</dbReference>
<dbReference type="Pfam" id="PF00190">
    <property type="entry name" value="Cupin_1"/>
    <property type="match status" value="1"/>
</dbReference>
<keyword evidence="6" id="KW-0732">Signal</keyword>
<comment type="subcellular location">
    <subcellularLocation>
        <location evidence="1">Secreted</location>
    </subcellularLocation>
</comment>
<gene>
    <name evidence="8" type="ORF">BJ878DRAFT_286769</name>
</gene>
<dbReference type="GO" id="GO:0005576">
    <property type="term" value="C:extracellular region"/>
    <property type="evidence" value="ECO:0007669"/>
    <property type="project" value="UniProtKB-SubCell"/>
</dbReference>
<evidence type="ECO:0000256" key="2">
    <source>
        <dbReference type="ARBA" id="ARBA00007456"/>
    </source>
</evidence>
<dbReference type="AlphaFoldDB" id="A0A9P8CJD4"/>
<keyword evidence="5" id="KW-0464">Manganese</keyword>
<reference evidence="8" key="1">
    <citation type="journal article" date="2021" name="IMA Fungus">
        <title>Genomic characterization of three marine fungi, including Emericellopsis atlantica sp. nov. with signatures of a generalist lifestyle and marine biomass degradation.</title>
        <authorList>
            <person name="Hagestad O.C."/>
            <person name="Hou L."/>
            <person name="Andersen J.H."/>
            <person name="Hansen E.H."/>
            <person name="Altermark B."/>
            <person name="Li C."/>
            <person name="Kuhnert E."/>
            <person name="Cox R.J."/>
            <person name="Crous P.W."/>
            <person name="Spatafora J.W."/>
            <person name="Lail K."/>
            <person name="Amirebrahimi M."/>
            <person name="Lipzen A."/>
            <person name="Pangilinan J."/>
            <person name="Andreopoulos W."/>
            <person name="Hayes R.D."/>
            <person name="Ng V."/>
            <person name="Grigoriev I.V."/>
            <person name="Jackson S.A."/>
            <person name="Sutton T.D.S."/>
            <person name="Dobson A.D.W."/>
            <person name="Rama T."/>
        </authorList>
    </citation>
    <scope>NUCLEOTIDE SEQUENCE</scope>
    <source>
        <strain evidence="8">TRa3180A</strain>
    </source>
</reference>
<comment type="similarity">
    <text evidence="2">Belongs to the germin family.</text>
</comment>
<proteinExistence type="inferred from homology"/>
<dbReference type="EMBL" id="MU253743">
    <property type="protein sequence ID" value="KAG9248775.1"/>
    <property type="molecule type" value="Genomic_DNA"/>
</dbReference>
<dbReference type="Proteomes" id="UP000887226">
    <property type="component" value="Unassembled WGS sequence"/>
</dbReference>
<evidence type="ECO:0000313" key="8">
    <source>
        <dbReference type="EMBL" id="KAG9248775.1"/>
    </source>
</evidence>
<dbReference type="OrthoDB" id="1921208at2759"/>
<feature type="chain" id="PRO_5040446960" evidence="6">
    <location>
        <begin position="24"/>
        <end position="240"/>
    </location>
</feature>
<accession>A0A9P8CJD4</accession>